<evidence type="ECO:0008006" key="3">
    <source>
        <dbReference type="Google" id="ProtNLM"/>
    </source>
</evidence>
<keyword evidence="2" id="KW-1185">Reference proteome</keyword>
<sequence>MKLRVGQALASAVDTTTVIVVRVPDGDVDLTCGGVAMVVKGDTAPDAAPDPQLMGGSLVGKRYVDVDGTLEVLCTKPGAGTLALDGKPLMIAEAKSLPSSD</sequence>
<accession>A0ABU1XAJ0</accession>
<evidence type="ECO:0000313" key="2">
    <source>
        <dbReference type="Proteomes" id="UP001251217"/>
    </source>
</evidence>
<reference evidence="1 2" key="1">
    <citation type="submission" date="2023-07" db="EMBL/GenBank/DDBJ databases">
        <title>Sorghum-associated microbial communities from plants grown in Nebraska, USA.</title>
        <authorList>
            <person name="Schachtman D."/>
        </authorList>
    </citation>
    <scope>NUCLEOTIDE SEQUENCE [LARGE SCALE GENOMIC DNA]</scope>
    <source>
        <strain evidence="1 2">4272</strain>
    </source>
</reference>
<gene>
    <name evidence="1" type="ORF">J2W56_001047</name>
</gene>
<protein>
    <recommendedName>
        <fullName evidence="3">Fe-S cluster assembly iron-binding protein IscA</fullName>
    </recommendedName>
</protein>
<organism evidence="1 2">
    <name type="scientific">Nocardia kruczakiae</name>
    <dbReference type="NCBI Taxonomy" id="261477"/>
    <lineage>
        <taxon>Bacteria</taxon>
        <taxon>Bacillati</taxon>
        <taxon>Actinomycetota</taxon>
        <taxon>Actinomycetes</taxon>
        <taxon>Mycobacteriales</taxon>
        <taxon>Nocardiaceae</taxon>
        <taxon>Nocardia</taxon>
    </lineage>
</organism>
<dbReference type="RefSeq" id="WP_310399079.1">
    <property type="nucleotide sequence ID" value="NZ_JAVDWW010000001.1"/>
</dbReference>
<comment type="caution">
    <text evidence="1">The sequence shown here is derived from an EMBL/GenBank/DDBJ whole genome shotgun (WGS) entry which is preliminary data.</text>
</comment>
<dbReference type="Proteomes" id="UP001251217">
    <property type="component" value="Unassembled WGS sequence"/>
</dbReference>
<dbReference type="EMBL" id="JAVDWW010000001">
    <property type="protein sequence ID" value="MDR7167329.1"/>
    <property type="molecule type" value="Genomic_DNA"/>
</dbReference>
<evidence type="ECO:0000313" key="1">
    <source>
        <dbReference type="EMBL" id="MDR7167329.1"/>
    </source>
</evidence>
<name>A0ABU1XAJ0_9NOCA</name>
<proteinExistence type="predicted"/>